<keyword evidence="1" id="KW-0812">Transmembrane</keyword>
<organism evidence="2 3">
    <name type="scientific">Methylocucumis oryzae</name>
    <dbReference type="NCBI Taxonomy" id="1632867"/>
    <lineage>
        <taxon>Bacteria</taxon>
        <taxon>Pseudomonadati</taxon>
        <taxon>Pseudomonadota</taxon>
        <taxon>Gammaproteobacteria</taxon>
        <taxon>Methylococcales</taxon>
        <taxon>Methylococcaceae</taxon>
        <taxon>Methylocucumis</taxon>
    </lineage>
</organism>
<dbReference type="AlphaFoldDB" id="A0A0F3IIB7"/>
<accession>A0A0F3IIB7</accession>
<name>A0A0F3IIB7_9GAMM</name>
<evidence type="ECO:0000313" key="2">
    <source>
        <dbReference type="EMBL" id="KJV06412.1"/>
    </source>
</evidence>
<dbReference type="EMBL" id="LAJX01000112">
    <property type="protein sequence ID" value="KJV06412.1"/>
    <property type="molecule type" value="Genomic_DNA"/>
</dbReference>
<protein>
    <submittedName>
        <fullName evidence="2">Uncharacterized protein</fullName>
    </submittedName>
</protein>
<keyword evidence="1" id="KW-1133">Transmembrane helix</keyword>
<comment type="caution">
    <text evidence="2">The sequence shown here is derived from an EMBL/GenBank/DDBJ whole genome shotgun (WGS) entry which is preliminary data.</text>
</comment>
<feature type="transmembrane region" description="Helical" evidence="1">
    <location>
        <begin position="59"/>
        <end position="85"/>
    </location>
</feature>
<dbReference type="Proteomes" id="UP000033684">
    <property type="component" value="Unassembled WGS sequence"/>
</dbReference>
<evidence type="ECO:0000256" key="1">
    <source>
        <dbReference type="SAM" id="Phobius"/>
    </source>
</evidence>
<sequence>MRMLAEQPVSIGKVLDISLKLYSASFKLFLPYCGLLTLFYIAIGFISQSLQHGSDVEKGLLLLLLGLMLLVMAVFFFILYAAMVYRVDNFIHERDDSMMDSLLFGLKKVFPCALDGYSLWLSRHVRHDFTVYTGHDYRLIDVFIFKRHCRRK</sequence>
<feature type="transmembrane region" description="Helical" evidence="1">
    <location>
        <begin position="28"/>
        <end position="47"/>
    </location>
</feature>
<reference evidence="2 3" key="2">
    <citation type="journal article" date="2016" name="Microb. Ecol.">
        <title>Genome Characteristics of a Novel Type I Methanotroph (Sn10-6) Isolated from a Flooded Indian Rice Field.</title>
        <authorList>
            <person name="Rahalkar M.C."/>
            <person name="Pandit P.S."/>
            <person name="Dhakephalkar P.K."/>
            <person name="Pore S."/>
            <person name="Arora P."/>
            <person name="Kapse N."/>
        </authorList>
    </citation>
    <scope>NUCLEOTIDE SEQUENCE [LARGE SCALE GENOMIC DNA]</scope>
    <source>
        <strain evidence="2 3">Sn10-6</strain>
    </source>
</reference>
<keyword evidence="1" id="KW-0472">Membrane</keyword>
<evidence type="ECO:0000313" key="3">
    <source>
        <dbReference type="Proteomes" id="UP000033684"/>
    </source>
</evidence>
<dbReference type="OrthoDB" id="5574458at2"/>
<proteinExistence type="predicted"/>
<reference evidence="3" key="1">
    <citation type="submission" date="2015-03" db="EMBL/GenBank/DDBJ databases">
        <title>Draft genome sequence of a novel methanotroph (Sn10-6) isolated from flooded ricefield rhizosphere in India.</title>
        <authorList>
            <person name="Pandit P.S."/>
            <person name="Pore S.D."/>
            <person name="Arora P."/>
            <person name="Kapse N.G."/>
            <person name="Dhakephalkar P.K."/>
            <person name="Rahalkar M.C."/>
        </authorList>
    </citation>
    <scope>NUCLEOTIDE SEQUENCE [LARGE SCALE GENOMIC DNA]</scope>
    <source>
        <strain evidence="3">Sn10-6</strain>
    </source>
</reference>
<dbReference type="RefSeq" id="WP_045779321.1">
    <property type="nucleotide sequence ID" value="NZ_LAJX01000112.1"/>
</dbReference>
<gene>
    <name evidence="2" type="ORF">VZ94_11370</name>
</gene>
<keyword evidence="3" id="KW-1185">Reference proteome</keyword>